<keyword evidence="5" id="KW-1185">Reference proteome</keyword>
<dbReference type="AlphaFoldDB" id="A0A432ME58"/>
<dbReference type="Proteomes" id="UP000280296">
    <property type="component" value="Unassembled WGS sequence"/>
</dbReference>
<comment type="caution">
    <text evidence="4">The sequence shown here is derived from an EMBL/GenBank/DDBJ whole genome shotgun (WGS) entry which is preliminary data.</text>
</comment>
<evidence type="ECO:0000313" key="4">
    <source>
        <dbReference type="EMBL" id="RUL83430.1"/>
    </source>
</evidence>
<evidence type="ECO:0000256" key="2">
    <source>
        <dbReference type="SAM" id="Phobius"/>
    </source>
</evidence>
<dbReference type="EMBL" id="RYZH01000060">
    <property type="protein sequence ID" value="RUL83430.1"/>
    <property type="molecule type" value="Genomic_DNA"/>
</dbReference>
<keyword evidence="2" id="KW-1133">Transmembrane helix</keyword>
<feature type="region of interest" description="Disordered" evidence="1">
    <location>
        <begin position="150"/>
        <end position="190"/>
    </location>
</feature>
<sequence>MPEATEKLAVVSLAAGILGFFFPVVGPVTAIVSGHVARDEIKKSRGRLGGDAMARTGLILGYIWIGLMVAAVGLGFAYFSARQGSSTRDEGSAITGPHVDEGVEVLRLDAIPPLEGLREFSEGSGAGVPGQVIIGPDHRGEGTEVIVPPGFGSGAAGGRSIRIAPGDLPQVPEAPEAPERPEAPGRTSGF</sequence>
<gene>
    <name evidence="4" type="ORF">TsocGM_22150</name>
</gene>
<dbReference type="Pfam" id="PF13828">
    <property type="entry name" value="DUF4190"/>
    <property type="match status" value="1"/>
</dbReference>
<reference evidence="4 5" key="2">
    <citation type="submission" date="2019-01" db="EMBL/GenBank/DDBJ databases">
        <title>Tautonia sociabilis, a novel thermotolerant planctomycete of Isosphaeraceae family, isolated from a 4000 m deep subterranean habitat.</title>
        <authorList>
            <person name="Kovaleva O.L."/>
            <person name="Elcheninov A.G."/>
            <person name="Van Heerden E."/>
            <person name="Toshchakov S.V."/>
            <person name="Novikov A."/>
            <person name="Bonch-Osmolovskaya E.A."/>
            <person name="Kublanov I.V."/>
        </authorList>
    </citation>
    <scope>NUCLEOTIDE SEQUENCE [LARGE SCALE GENOMIC DNA]</scope>
    <source>
        <strain evidence="4 5">GM2012</strain>
    </source>
</reference>
<organism evidence="4 5">
    <name type="scientific">Tautonia sociabilis</name>
    <dbReference type="NCBI Taxonomy" id="2080755"/>
    <lineage>
        <taxon>Bacteria</taxon>
        <taxon>Pseudomonadati</taxon>
        <taxon>Planctomycetota</taxon>
        <taxon>Planctomycetia</taxon>
        <taxon>Isosphaerales</taxon>
        <taxon>Isosphaeraceae</taxon>
        <taxon>Tautonia</taxon>
    </lineage>
</organism>
<feature type="transmembrane region" description="Helical" evidence="2">
    <location>
        <begin position="58"/>
        <end position="79"/>
    </location>
</feature>
<dbReference type="InterPro" id="IPR025241">
    <property type="entry name" value="DUF4190"/>
</dbReference>
<keyword evidence="2" id="KW-0812">Transmembrane</keyword>
<feature type="domain" description="DUF4190" evidence="3">
    <location>
        <begin position="8"/>
        <end position="70"/>
    </location>
</feature>
<evidence type="ECO:0000313" key="5">
    <source>
        <dbReference type="Proteomes" id="UP000280296"/>
    </source>
</evidence>
<reference evidence="4 5" key="1">
    <citation type="submission" date="2018-12" db="EMBL/GenBank/DDBJ databases">
        <authorList>
            <person name="Toschakov S.V."/>
        </authorList>
    </citation>
    <scope>NUCLEOTIDE SEQUENCE [LARGE SCALE GENOMIC DNA]</scope>
    <source>
        <strain evidence="4 5">GM2012</strain>
    </source>
</reference>
<name>A0A432ME58_9BACT</name>
<proteinExistence type="predicted"/>
<keyword evidence="2" id="KW-0472">Membrane</keyword>
<feature type="transmembrane region" description="Helical" evidence="2">
    <location>
        <begin position="12"/>
        <end position="37"/>
    </location>
</feature>
<dbReference type="OrthoDB" id="162810at2"/>
<evidence type="ECO:0000256" key="1">
    <source>
        <dbReference type="SAM" id="MobiDB-lite"/>
    </source>
</evidence>
<protein>
    <submittedName>
        <fullName evidence="4">DUF4190 domain-containing protein</fullName>
    </submittedName>
</protein>
<evidence type="ECO:0000259" key="3">
    <source>
        <dbReference type="Pfam" id="PF13828"/>
    </source>
</evidence>
<accession>A0A432ME58</accession>